<dbReference type="InterPro" id="IPR010071">
    <property type="entry name" value="AA_adenyl_dom"/>
</dbReference>
<accession>A0A2S9XKX0</accession>
<dbReference type="OrthoDB" id="9799237at2"/>
<dbReference type="InterPro" id="IPR020845">
    <property type="entry name" value="AMP-binding_CS"/>
</dbReference>
<dbReference type="PANTHER" id="PTHR45527:SF1">
    <property type="entry name" value="FATTY ACID SYNTHASE"/>
    <property type="match status" value="1"/>
</dbReference>
<evidence type="ECO:0000259" key="2">
    <source>
        <dbReference type="Pfam" id="PF13193"/>
    </source>
</evidence>
<feature type="domain" description="AMP-binding enzyme C-terminal" evidence="2">
    <location>
        <begin position="416"/>
        <end position="488"/>
    </location>
</feature>
<evidence type="ECO:0000313" key="3">
    <source>
        <dbReference type="EMBL" id="PRP93390.1"/>
    </source>
</evidence>
<dbReference type="Pfam" id="PF13193">
    <property type="entry name" value="AMP-binding_C"/>
    <property type="match status" value="1"/>
</dbReference>
<dbReference type="Proteomes" id="UP000237968">
    <property type="component" value="Unassembled WGS sequence"/>
</dbReference>
<dbReference type="GO" id="GO:0043041">
    <property type="term" value="P:amino acid activation for nonribosomal peptide biosynthetic process"/>
    <property type="evidence" value="ECO:0007669"/>
    <property type="project" value="TreeGrafter"/>
</dbReference>
<proteinExistence type="predicted"/>
<dbReference type="GO" id="GO:0044550">
    <property type="term" value="P:secondary metabolite biosynthetic process"/>
    <property type="evidence" value="ECO:0007669"/>
    <property type="project" value="TreeGrafter"/>
</dbReference>
<dbReference type="InterPro" id="IPR042099">
    <property type="entry name" value="ANL_N_sf"/>
</dbReference>
<dbReference type="EMBL" id="PVNK01000186">
    <property type="protein sequence ID" value="PRP93390.1"/>
    <property type="molecule type" value="Genomic_DNA"/>
</dbReference>
<evidence type="ECO:0000313" key="4">
    <source>
        <dbReference type="Proteomes" id="UP000237968"/>
    </source>
</evidence>
<dbReference type="Gene3D" id="3.30.300.30">
    <property type="match status" value="1"/>
</dbReference>
<dbReference type="AlphaFoldDB" id="A0A2S9XKX0"/>
<organism evidence="3 4">
    <name type="scientific">Enhygromyxa salina</name>
    <dbReference type="NCBI Taxonomy" id="215803"/>
    <lineage>
        <taxon>Bacteria</taxon>
        <taxon>Pseudomonadati</taxon>
        <taxon>Myxococcota</taxon>
        <taxon>Polyangia</taxon>
        <taxon>Nannocystales</taxon>
        <taxon>Nannocystaceae</taxon>
        <taxon>Enhygromyxa</taxon>
    </lineage>
</organism>
<dbReference type="Pfam" id="PF00501">
    <property type="entry name" value="AMP-binding"/>
    <property type="match status" value="1"/>
</dbReference>
<dbReference type="GO" id="GO:0031177">
    <property type="term" value="F:phosphopantetheine binding"/>
    <property type="evidence" value="ECO:0007669"/>
    <property type="project" value="TreeGrafter"/>
</dbReference>
<protein>
    <submittedName>
        <fullName evidence="3">Tyrocidine synthase 3</fullName>
    </submittedName>
</protein>
<reference evidence="3 4" key="1">
    <citation type="submission" date="2018-03" db="EMBL/GenBank/DDBJ databases">
        <title>Draft Genome Sequences of the Obligatory Marine Myxobacteria Enhygromyxa salina SWB005.</title>
        <authorList>
            <person name="Poehlein A."/>
            <person name="Moghaddam J.A."/>
            <person name="Harms H."/>
            <person name="Alanjari M."/>
            <person name="Koenig G.M."/>
            <person name="Daniel R."/>
            <person name="Schaeberle T.F."/>
        </authorList>
    </citation>
    <scope>NUCLEOTIDE SEQUENCE [LARGE SCALE GENOMIC DNA]</scope>
    <source>
        <strain evidence="3 4">SWB005</strain>
    </source>
</reference>
<dbReference type="PANTHER" id="PTHR45527">
    <property type="entry name" value="NONRIBOSOMAL PEPTIDE SYNTHETASE"/>
    <property type="match status" value="1"/>
</dbReference>
<dbReference type="RefSeq" id="WP_106393571.1">
    <property type="nucleotide sequence ID" value="NZ_PVNK01000186.1"/>
</dbReference>
<dbReference type="InterPro" id="IPR025110">
    <property type="entry name" value="AMP-bd_C"/>
</dbReference>
<dbReference type="Gene3D" id="3.40.50.12780">
    <property type="entry name" value="N-terminal domain of ligase-like"/>
    <property type="match status" value="1"/>
</dbReference>
<comment type="caution">
    <text evidence="3">The sequence shown here is derived from an EMBL/GenBank/DDBJ whole genome shotgun (WGS) entry which is preliminary data.</text>
</comment>
<gene>
    <name evidence="3" type="primary">tycC_3</name>
    <name evidence="3" type="ORF">ENSA5_42890</name>
</gene>
<dbReference type="PROSITE" id="PS00455">
    <property type="entry name" value="AMP_BINDING"/>
    <property type="match status" value="1"/>
</dbReference>
<sequence length="511" mass="55473">MSSNARDSNLANLVIRAARETPHAIAVDAPDGQLSYAELDDQAARLAGALSAAGVEVGDRVALWLAKSTRAVVAMQAALRLGAVYVPIDPDSPGARARKIIVDCDARCLVTDPGRSSPLRAEDPAITSIGSDDPGAIAYEDALATDPLNEPRALDPERLAYILYTSGSTGTPKGVSLSHRAALAFVHWAHETLAASPDDHFSSHAPFHFDLSILDLYVAFSARARVCLIPEGLAYAPRQLVEFIRKHGITVWYSVPSALIMMMEHGGLLELDEPPSRVVFAGEPFPIKHLRRLRARFSSVRLLNFYGPTETNVCTFHEVLDIDPSRVSPVPIGRACCGDEAWAVTAEGARARVGESGELMVRGPTTMTGYWGHPPLGDRAHATGDIVRVVEDGVYEYLGRRDHMVKVRGMRIEIGEIESALLEHPALRHVAVVVVGTGLAARLVAFVCADTRVSLIGVKGHCAQRLPRYMVIDEVRTVDALPRTGNGKIDRRLLTQLATKHEDEHDTDERD</sequence>
<dbReference type="InterPro" id="IPR000873">
    <property type="entry name" value="AMP-dep_synth/lig_dom"/>
</dbReference>
<dbReference type="GO" id="GO:0005737">
    <property type="term" value="C:cytoplasm"/>
    <property type="evidence" value="ECO:0007669"/>
    <property type="project" value="TreeGrafter"/>
</dbReference>
<feature type="domain" description="AMP-dependent synthetase/ligase" evidence="1">
    <location>
        <begin position="16"/>
        <end position="371"/>
    </location>
</feature>
<dbReference type="InterPro" id="IPR045851">
    <property type="entry name" value="AMP-bd_C_sf"/>
</dbReference>
<evidence type="ECO:0000259" key="1">
    <source>
        <dbReference type="Pfam" id="PF00501"/>
    </source>
</evidence>
<name>A0A2S9XKX0_9BACT</name>
<dbReference type="NCBIfam" id="TIGR01733">
    <property type="entry name" value="AA-adenyl-dom"/>
    <property type="match status" value="1"/>
</dbReference>
<keyword evidence="4" id="KW-1185">Reference proteome</keyword>
<dbReference type="SUPFAM" id="SSF56801">
    <property type="entry name" value="Acetyl-CoA synthetase-like"/>
    <property type="match status" value="1"/>
</dbReference>